<keyword evidence="12" id="KW-1185">Reference proteome</keyword>
<feature type="transmembrane region" description="Helical" evidence="8">
    <location>
        <begin position="26"/>
        <end position="48"/>
    </location>
</feature>
<keyword evidence="9" id="KW-0732">Signal</keyword>
<evidence type="ECO:0000256" key="6">
    <source>
        <dbReference type="ARBA" id="ARBA00023136"/>
    </source>
</evidence>
<evidence type="ECO:0000256" key="5">
    <source>
        <dbReference type="ARBA" id="ARBA00022989"/>
    </source>
</evidence>
<keyword evidence="5 8" id="KW-1133">Transmembrane helix</keyword>
<dbReference type="PRINTS" id="PR00342">
    <property type="entry name" value="RHESUSRHD"/>
</dbReference>
<gene>
    <name evidence="11" type="ORF">ACFQZQ_10995</name>
</gene>
<reference evidence="12" key="1">
    <citation type="journal article" date="2019" name="Int. J. Syst. Evol. Microbiol.">
        <title>The Global Catalogue of Microorganisms (GCM) 10K type strain sequencing project: providing services to taxonomists for standard genome sequencing and annotation.</title>
        <authorList>
            <consortium name="The Broad Institute Genomics Platform"/>
            <consortium name="The Broad Institute Genome Sequencing Center for Infectious Disease"/>
            <person name="Wu L."/>
            <person name="Ma J."/>
        </authorList>
    </citation>
    <scope>NUCLEOTIDE SEQUENCE [LARGE SCALE GENOMIC DNA]</scope>
    <source>
        <strain evidence="12">CCUG 55491</strain>
    </source>
</reference>
<evidence type="ECO:0000313" key="11">
    <source>
        <dbReference type="EMBL" id="MFD0739808.1"/>
    </source>
</evidence>
<feature type="transmembrane region" description="Helical" evidence="8">
    <location>
        <begin position="120"/>
        <end position="142"/>
    </location>
</feature>
<keyword evidence="7 8" id="KW-0924">Ammonia transport</keyword>
<evidence type="ECO:0000256" key="8">
    <source>
        <dbReference type="RuleBase" id="RU362002"/>
    </source>
</evidence>
<feature type="signal peptide" evidence="9">
    <location>
        <begin position="1"/>
        <end position="16"/>
    </location>
</feature>
<comment type="subcellular location">
    <subcellularLocation>
        <location evidence="8">Cell membrane</location>
        <topology evidence="8">Multi-pass membrane protein</topology>
    </subcellularLocation>
    <subcellularLocation>
        <location evidence="1">Membrane</location>
        <topology evidence="1">Multi-pass membrane protein</topology>
    </subcellularLocation>
</comment>
<evidence type="ECO:0000256" key="1">
    <source>
        <dbReference type="ARBA" id="ARBA00004141"/>
    </source>
</evidence>
<feature type="chain" id="PRO_5046714767" description="Ammonium transporter" evidence="9">
    <location>
        <begin position="17"/>
        <end position="428"/>
    </location>
</feature>
<feature type="transmembrane region" description="Helical" evidence="8">
    <location>
        <begin position="337"/>
        <end position="360"/>
    </location>
</feature>
<dbReference type="InterPro" id="IPR002229">
    <property type="entry name" value="RhesusRHD"/>
</dbReference>
<evidence type="ECO:0000313" key="12">
    <source>
        <dbReference type="Proteomes" id="UP001597090"/>
    </source>
</evidence>
<accession>A0ABW2YN39</accession>
<feature type="transmembrane region" description="Helical" evidence="8">
    <location>
        <begin position="280"/>
        <end position="298"/>
    </location>
</feature>
<dbReference type="RefSeq" id="WP_386812836.1">
    <property type="nucleotide sequence ID" value="NZ_JBHTIH010000004.1"/>
</dbReference>
<evidence type="ECO:0000256" key="3">
    <source>
        <dbReference type="ARBA" id="ARBA00022448"/>
    </source>
</evidence>
<dbReference type="NCBIfam" id="TIGR00836">
    <property type="entry name" value="amt"/>
    <property type="match status" value="1"/>
</dbReference>
<evidence type="ECO:0000256" key="2">
    <source>
        <dbReference type="ARBA" id="ARBA00005887"/>
    </source>
</evidence>
<dbReference type="Gene3D" id="1.10.3430.10">
    <property type="entry name" value="Ammonium transporter AmtB like domains"/>
    <property type="match status" value="1"/>
</dbReference>
<evidence type="ECO:0000256" key="4">
    <source>
        <dbReference type="ARBA" id="ARBA00022692"/>
    </source>
</evidence>
<name>A0ABW2YN39_9GAMM</name>
<comment type="caution">
    <text evidence="11">The sequence shown here is derived from an EMBL/GenBank/DDBJ whole genome shotgun (WGS) entry which is preliminary data.</text>
</comment>
<dbReference type="PANTHER" id="PTHR43029">
    <property type="entry name" value="AMMONIUM TRANSPORTER MEP2"/>
    <property type="match status" value="1"/>
</dbReference>
<evidence type="ECO:0000256" key="9">
    <source>
        <dbReference type="SAM" id="SignalP"/>
    </source>
</evidence>
<sequence>MPLLAALTSFTALAHAAPSTIDKGDTAWMLVATALVVLMIVPGLALFYGGLVRAKNILSVLMQVLVVAALAFVLWVAYGYSLAFDGGNALIGGLGKAFLHGVGVDSAVDTFSAGAQIPELAYVAFQGAFAAISCALVVGAIAERAKFAAVLLFTVLWFTLAYLPLAHMVWASEGLLFKLGALDFAGGTVVHINAGVAGLVGAWMLGPRIGFGRERLSPHSLPLTMTGAALLWVGWFGFNAGSALEASGIAALAFLNTLVAASAAVLAWSAVEARFRGRASMLGAASGAVSGLVTITPACGTVGVGGALLIGALGGIAGFWGVNALKRRLRADDSLDVFGIHGVCGIVGALLTAVFTAPALGGSGAADFAWAAQLGVQALGVGLTVAWSGIAALLAFFIARAVFGLRVDHEAEREGLDISAHGESAYEI</sequence>
<dbReference type="SUPFAM" id="SSF111352">
    <property type="entry name" value="Ammonium transporter"/>
    <property type="match status" value="1"/>
</dbReference>
<feature type="transmembrane region" description="Helical" evidence="8">
    <location>
        <begin position="184"/>
        <end position="206"/>
    </location>
</feature>
<keyword evidence="6 8" id="KW-0472">Membrane</keyword>
<evidence type="ECO:0000259" key="10">
    <source>
        <dbReference type="Pfam" id="PF00909"/>
    </source>
</evidence>
<feature type="transmembrane region" description="Helical" evidence="8">
    <location>
        <begin position="60"/>
        <end position="80"/>
    </location>
</feature>
<dbReference type="PANTHER" id="PTHR43029:SF10">
    <property type="entry name" value="AMMONIUM TRANSPORTER MEP2"/>
    <property type="match status" value="1"/>
</dbReference>
<feature type="transmembrane region" description="Helical" evidence="8">
    <location>
        <begin position="304"/>
        <end position="325"/>
    </location>
</feature>
<dbReference type="PROSITE" id="PS01219">
    <property type="entry name" value="AMMONIUM_TRANSP"/>
    <property type="match status" value="1"/>
</dbReference>
<feature type="transmembrane region" description="Helical" evidence="8">
    <location>
        <begin position="218"/>
        <end position="237"/>
    </location>
</feature>
<dbReference type="Proteomes" id="UP001597090">
    <property type="component" value="Unassembled WGS sequence"/>
</dbReference>
<feature type="transmembrane region" description="Helical" evidence="8">
    <location>
        <begin position="249"/>
        <end position="268"/>
    </location>
</feature>
<protein>
    <recommendedName>
        <fullName evidence="8">Ammonium transporter</fullName>
    </recommendedName>
</protein>
<dbReference type="EMBL" id="JBHTIH010000004">
    <property type="protein sequence ID" value="MFD0739808.1"/>
    <property type="molecule type" value="Genomic_DNA"/>
</dbReference>
<feature type="domain" description="Ammonium transporter AmtB-like" evidence="10">
    <location>
        <begin position="27"/>
        <end position="426"/>
    </location>
</feature>
<dbReference type="InterPro" id="IPR001905">
    <property type="entry name" value="Ammonium_transpt"/>
</dbReference>
<feature type="transmembrane region" description="Helical" evidence="8">
    <location>
        <begin position="149"/>
        <end position="172"/>
    </location>
</feature>
<keyword evidence="4 8" id="KW-0812">Transmembrane</keyword>
<evidence type="ECO:0000256" key="7">
    <source>
        <dbReference type="ARBA" id="ARBA00023177"/>
    </source>
</evidence>
<comment type="similarity">
    <text evidence="2 8">Belongs to the ammonia transporter channel (TC 1.A.11.2) family.</text>
</comment>
<dbReference type="InterPro" id="IPR018047">
    <property type="entry name" value="Ammonium_transpt_CS"/>
</dbReference>
<dbReference type="InterPro" id="IPR024041">
    <property type="entry name" value="NH4_transpt_AmtB-like_dom"/>
</dbReference>
<organism evidence="11 12">
    <name type="scientific">Lysobacter koreensis</name>
    <dbReference type="NCBI Taxonomy" id="266122"/>
    <lineage>
        <taxon>Bacteria</taxon>
        <taxon>Pseudomonadati</taxon>
        <taxon>Pseudomonadota</taxon>
        <taxon>Gammaproteobacteria</taxon>
        <taxon>Lysobacterales</taxon>
        <taxon>Lysobacteraceae</taxon>
        <taxon>Lysobacter</taxon>
    </lineage>
</organism>
<dbReference type="InterPro" id="IPR029020">
    <property type="entry name" value="Ammonium/urea_transptr"/>
</dbReference>
<proteinExistence type="inferred from homology"/>
<feature type="transmembrane region" description="Helical" evidence="8">
    <location>
        <begin position="380"/>
        <end position="403"/>
    </location>
</feature>
<dbReference type="Pfam" id="PF00909">
    <property type="entry name" value="Ammonium_transp"/>
    <property type="match status" value="1"/>
</dbReference>
<keyword evidence="3 8" id="KW-0813">Transport</keyword>